<dbReference type="PANTHER" id="PTHR15896">
    <property type="entry name" value="GOLGI PHOSPHOPROTEIN 2/GP73-RELATED"/>
    <property type="match status" value="1"/>
</dbReference>
<evidence type="ECO:0000256" key="5">
    <source>
        <dbReference type="ARBA" id="ARBA00022989"/>
    </source>
</evidence>
<keyword evidence="6 8" id="KW-0175">Coiled coil</keyword>
<feature type="coiled-coil region" evidence="8">
    <location>
        <begin position="99"/>
        <end position="169"/>
    </location>
</feature>
<feature type="compositionally biased region" description="Polar residues" evidence="9">
    <location>
        <begin position="217"/>
        <end position="233"/>
    </location>
</feature>
<evidence type="ECO:0000256" key="9">
    <source>
        <dbReference type="SAM" id="MobiDB-lite"/>
    </source>
</evidence>
<evidence type="ECO:0000256" key="4">
    <source>
        <dbReference type="ARBA" id="ARBA00022968"/>
    </source>
</evidence>
<feature type="compositionally biased region" description="Low complexity" evidence="9">
    <location>
        <begin position="247"/>
        <end position="258"/>
    </location>
</feature>
<dbReference type="Proteomes" id="UP000824782">
    <property type="component" value="Unassembled WGS sequence"/>
</dbReference>
<sequence>MTLVLVTNITILCKRQRGHLEVFMSTWANMGILGTDYTLRSGHVIFLLLLVSSVLLGFNYLNEMSQRIQLQEMMERHTQRIEAERSIIQRKDTLLQTQIENRNKEMKRLKEIYDSQTEQQISMCEKERNNLLQTISSKEDAITEVKTQYESLKQSFEHLQSVMELFERNQSRLLEKFSTQSTQCMNVIHMLSELCNKRKIAIETNPKENADYRTIKHSNTLAKPTVSTLPASPSQESTESTEKHSTKISSTSSPTKDTTLNEDQAMQKLQELSEELNIQNRDEENEDEIMELEKILNSTEENDFKLQDEEGGIDDQKSDVKGLPKKTSSSQIKVTDEQVTRNKILTTLNKTSGSENKNKTGKVIYPQNFISRSENEVTNLNIRTEDKVDKGKSESKATDTGKLMQFLKLPQRPTVQKLTTVVQETNVAELEYDDNTEEVKKFFGMDEEEMNKLLKDF</sequence>
<keyword evidence="5 10" id="KW-1133">Transmembrane helix</keyword>
<dbReference type="PANTHER" id="PTHR15896:SF10">
    <property type="entry name" value="CHROMOSOME UNDETERMINED SCAFFOLD_98, WHOLE GENOME SHOTGUN SEQUENCE"/>
    <property type="match status" value="1"/>
</dbReference>
<feature type="transmembrane region" description="Helical" evidence="10">
    <location>
        <begin position="43"/>
        <end position="61"/>
    </location>
</feature>
<dbReference type="InterPro" id="IPR026139">
    <property type="entry name" value="GOLM1/CASC4"/>
</dbReference>
<dbReference type="EMBL" id="WNYA01000004">
    <property type="protein sequence ID" value="KAG8576002.1"/>
    <property type="molecule type" value="Genomic_DNA"/>
</dbReference>
<evidence type="ECO:0000256" key="6">
    <source>
        <dbReference type="ARBA" id="ARBA00023054"/>
    </source>
</evidence>
<feature type="compositionally biased region" description="Basic and acidic residues" evidence="9">
    <location>
        <begin position="309"/>
        <end position="322"/>
    </location>
</feature>
<gene>
    <name evidence="11" type="ORF">GDO81_009740</name>
</gene>
<evidence type="ECO:0000256" key="3">
    <source>
        <dbReference type="ARBA" id="ARBA00022692"/>
    </source>
</evidence>
<reference evidence="11" key="1">
    <citation type="thesis" date="2020" institute="ProQuest LLC" country="789 East Eisenhower Parkway, Ann Arbor, MI, USA">
        <title>Comparative Genomics and Chromosome Evolution.</title>
        <authorList>
            <person name="Mudd A.B."/>
        </authorList>
    </citation>
    <scope>NUCLEOTIDE SEQUENCE</scope>
    <source>
        <strain evidence="11">237g6f4</strain>
        <tissue evidence="11">Blood</tissue>
    </source>
</reference>
<evidence type="ECO:0000256" key="8">
    <source>
        <dbReference type="SAM" id="Coils"/>
    </source>
</evidence>
<evidence type="ECO:0000256" key="1">
    <source>
        <dbReference type="ARBA" id="ARBA00004606"/>
    </source>
</evidence>
<comment type="caution">
    <text evidence="11">The sequence shown here is derived from an EMBL/GenBank/DDBJ whole genome shotgun (WGS) entry which is preliminary data.</text>
</comment>
<comment type="similarity">
    <text evidence="2">Belongs to the GOLM family.</text>
</comment>
<evidence type="ECO:0000256" key="7">
    <source>
        <dbReference type="ARBA" id="ARBA00023136"/>
    </source>
</evidence>
<protein>
    <submittedName>
        <fullName evidence="11">Uncharacterized protein</fullName>
    </submittedName>
</protein>
<proteinExistence type="inferred from homology"/>
<feature type="coiled-coil region" evidence="8">
    <location>
        <begin position="262"/>
        <end position="302"/>
    </location>
</feature>
<evidence type="ECO:0000256" key="10">
    <source>
        <dbReference type="SAM" id="Phobius"/>
    </source>
</evidence>
<dbReference type="GO" id="GO:0016020">
    <property type="term" value="C:membrane"/>
    <property type="evidence" value="ECO:0007669"/>
    <property type="project" value="UniProtKB-SubCell"/>
</dbReference>
<evidence type="ECO:0000256" key="2">
    <source>
        <dbReference type="ARBA" id="ARBA00007474"/>
    </source>
</evidence>
<dbReference type="AlphaFoldDB" id="A0AAV7BUJ7"/>
<keyword evidence="7 10" id="KW-0472">Membrane</keyword>
<feature type="region of interest" description="Disordered" evidence="9">
    <location>
        <begin position="309"/>
        <end position="334"/>
    </location>
</feature>
<evidence type="ECO:0000313" key="12">
    <source>
        <dbReference type="Proteomes" id="UP000824782"/>
    </source>
</evidence>
<feature type="region of interest" description="Disordered" evidence="9">
    <location>
        <begin position="211"/>
        <end position="260"/>
    </location>
</feature>
<accession>A0AAV7BUJ7</accession>
<keyword evidence="3 10" id="KW-0812">Transmembrane</keyword>
<evidence type="ECO:0000313" key="11">
    <source>
        <dbReference type="EMBL" id="KAG8576002.1"/>
    </source>
</evidence>
<keyword evidence="4" id="KW-0735">Signal-anchor</keyword>
<organism evidence="11 12">
    <name type="scientific">Engystomops pustulosus</name>
    <name type="common">Tungara frog</name>
    <name type="synonym">Physalaemus pustulosus</name>
    <dbReference type="NCBI Taxonomy" id="76066"/>
    <lineage>
        <taxon>Eukaryota</taxon>
        <taxon>Metazoa</taxon>
        <taxon>Chordata</taxon>
        <taxon>Craniata</taxon>
        <taxon>Vertebrata</taxon>
        <taxon>Euteleostomi</taxon>
        <taxon>Amphibia</taxon>
        <taxon>Batrachia</taxon>
        <taxon>Anura</taxon>
        <taxon>Neobatrachia</taxon>
        <taxon>Hyloidea</taxon>
        <taxon>Leptodactylidae</taxon>
        <taxon>Leiuperinae</taxon>
        <taxon>Engystomops</taxon>
    </lineage>
</organism>
<name>A0AAV7BUJ7_ENGPU</name>
<comment type="subcellular location">
    <subcellularLocation>
        <location evidence="1">Membrane</location>
        <topology evidence="1">Single-pass type II membrane protein</topology>
    </subcellularLocation>
</comment>
<keyword evidence="12" id="KW-1185">Reference proteome</keyword>